<accession>A0ABX7S5N9</accession>
<dbReference type="InterPro" id="IPR011990">
    <property type="entry name" value="TPR-like_helical_dom_sf"/>
</dbReference>
<keyword evidence="1" id="KW-0472">Membrane</keyword>
<protein>
    <submittedName>
        <fullName evidence="2">Tetratricopeptide repeat protein</fullName>
    </submittedName>
</protein>
<gene>
    <name evidence="2" type="ORF">JYK00_09130</name>
</gene>
<organism evidence="2 3">
    <name type="scientific">Thermosipho ferrireducens</name>
    <dbReference type="NCBI Taxonomy" id="2571116"/>
    <lineage>
        <taxon>Bacteria</taxon>
        <taxon>Thermotogati</taxon>
        <taxon>Thermotogota</taxon>
        <taxon>Thermotogae</taxon>
        <taxon>Thermotogales</taxon>
        <taxon>Fervidobacteriaceae</taxon>
        <taxon>Thermosipho</taxon>
    </lineage>
</organism>
<keyword evidence="1" id="KW-0812">Transmembrane</keyword>
<sequence>MKKLTTILVITLSIIILGINKNQILDVSKSNPERAWGMFLDYVLENPTDTSLENIGHIIKAKLTLKNISGFDFAIQENFDEFINYVQNTTPPASILNSLLTIFPQTNESVRKAIETPEFDTFNRYLRLLKIVNPEINSKIAGKNLVNFFVKYPTFLSYDNISLLKLSKYSKDIGTNMLIYIATNINDFDEKNIPIIARIIEIAKELGGNLSSSILKAIETYASITRRLSENLTQDELFQIKKEITELPVKHSLLTQTVEKKLNNINENSEIKNIPENLNIKKNTKKDFNIIPWLSTSLLFILISFRIIRFYIFYIFGLKKLAALTYKKIVNNSPMDEEKHLRLAQLYEEAGMYDEALEEYNLIKRLKL</sequence>
<feature type="transmembrane region" description="Helical" evidence="1">
    <location>
        <begin position="290"/>
        <end position="318"/>
    </location>
</feature>
<dbReference type="SUPFAM" id="SSF48452">
    <property type="entry name" value="TPR-like"/>
    <property type="match status" value="1"/>
</dbReference>
<keyword evidence="1" id="KW-1133">Transmembrane helix</keyword>
<dbReference type="EMBL" id="CP071446">
    <property type="protein sequence ID" value="QTA37869.1"/>
    <property type="molecule type" value="Genomic_DNA"/>
</dbReference>
<name>A0ABX7S5N9_9BACT</name>
<dbReference type="Proteomes" id="UP000671862">
    <property type="component" value="Chromosome"/>
</dbReference>
<keyword evidence="3" id="KW-1185">Reference proteome</keyword>
<evidence type="ECO:0000313" key="2">
    <source>
        <dbReference type="EMBL" id="QTA37869.1"/>
    </source>
</evidence>
<reference evidence="2 3" key="1">
    <citation type="submission" date="2021-03" db="EMBL/GenBank/DDBJ databases">
        <title>Thermosipho ferrireducens sp.nov., an anaerobic thermophilic iron-reducing bacterium isolated from a deep-sea hydrothermal sulfide deposits.</title>
        <authorList>
            <person name="Zeng X."/>
            <person name="Chen Y."/>
            <person name="Shao Z."/>
        </authorList>
    </citation>
    <scope>NUCLEOTIDE SEQUENCE [LARGE SCALE GENOMIC DNA]</scope>
    <source>
        <strain evidence="2 3">JL129W03</strain>
    </source>
</reference>
<dbReference type="RefSeq" id="WP_207566590.1">
    <property type="nucleotide sequence ID" value="NZ_CP071446.1"/>
</dbReference>
<evidence type="ECO:0000256" key="1">
    <source>
        <dbReference type="SAM" id="Phobius"/>
    </source>
</evidence>
<evidence type="ECO:0000313" key="3">
    <source>
        <dbReference type="Proteomes" id="UP000671862"/>
    </source>
</evidence>
<proteinExistence type="predicted"/>